<dbReference type="InterPro" id="IPR036055">
    <property type="entry name" value="LDL_receptor-like_sf"/>
</dbReference>
<reference evidence="8" key="1">
    <citation type="submission" date="2021-02" db="EMBL/GenBank/DDBJ databases">
        <authorList>
            <person name="Nowell W R."/>
        </authorList>
    </citation>
    <scope>NUCLEOTIDE SEQUENCE</scope>
</reference>
<dbReference type="InterPro" id="IPR050685">
    <property type="entry name" value="LDLR"/>
</dbReference>
<keyword evidence="3" id="KW-0677">Repeat</keyword>
<evidence type="ECO:0000313" key="9">
    <source>
        <dbReference type="Proteomes" id="UP000663851"/>
    </source>
</evidence>
<organism evidence="8 9">
    <name type="scientific">Rotaria socialis</name>
    <dbReference type="NCBI Taxonomy" id="392032"/>
    <lineage>
        <taxon>Eukaryota</taxon>
        <taxon>Metazoa</taxon>
        <taxon>Spiralia</taxon>
        <taxon>Gnathifera</taxon>
        <taxon>Rotifera</taxon>
        <taxon>Eurotatoria</taxon>
        <taxon>Bdelloidea</taxon>
        <taxon>Philodinida</taxon>
        <taxon>Philodinidae</taxon>
        <taxon>Rotaria</taxon>
    </lineage>
</organism>
<evidence type="ECO:0000256" key="2">
    <source>
        <dbReference type="ARBA" id="ARBA00022692"/>
    </source>
</evidence>
<keyword evidence="6" id="KW-1015">Disulfide bond</keyword>
<evidence type="ECO:0000256" key="6">
    <source>
        <dbReference type="ARBA" id="ARBA00023157"/>
    </source>
</evidence>
<proteinExistence type="predicted"/>
<evidence type="ECO:0000256" key="7">
    <source>
        <dbReference type="SAM" id="Phobius"/>
    </source>
</evidence>
<name>A0A820PBT0_9BILA</name>
<sequence length="337" mass="38593">MILQCNRGSSPACLDWSEICNEQIDCADREIDEEHCWQLELNECKDDEYRCTNGQSISRSFVRDYTRTSNCVDGSDEVRINAEQQNKFKTLSPLFEVDDRTCSFSFLTSSCVGTRNDLLLEAMYSKNEMKLNVSYGHAIIFTLVAMVYGTVPQVKMKPNGNLSPMVNCSSNDHICVSPDTKQLICLSTTKVNYGKINCLRATDETTLCHIKYNVDVYYTFYYRNTTSSLCLGSGSLCNDRNDCKYVDDEPFCLKNRTQTTSETCICQPGYASLSSYLEKCVCHQTPPQLKQHITYFSPDPINYVTDSSLPTIEVSHRYQPRWHRCVDLRVWLDDEKI</sequence>
<dbReference type="SMART" id="SM00192">
    <property type="entry name" value="LDLa"/>
    <property type="match status" value="1"/>
</dbReference>
<dbReference type="SUPFAM" id="SSF57424">
    <property type="entry name" value="LDL receptor-like module"/>
    <property type="match status" value="1"/>
</dbReference>
<dbReference type="PANTHER" id="PTHR24270">
    <property type="entry name" value="LOW-DENSITY LIPOPROTEIN RECEPTOR-RELATED"/>
    <property type="match status" value="1"/>
</dbReference>
<dbReference type="EMBL" id="CAJOBO010001696">
    <property type="protein sequence ID" value="CAF4402114.1"/>
    <property type="molecule type" value="Genomic_DNA"/>
</dbReference>
<dbReference type="AlphaFoldDB" id="A0A820PBT0"/>
<evidence type="ECO:0000313" key="8">
    <source>
        <dbReference type="EMBL" id="CAF4402114.1"/>
    </source>
</evidence>
<dbReference type="InterPro" id="IPR002172">
    <property type="entry name" value="LDrepeatLR_classA_rpt"/>
</dbReference>
<evidence type="ECO:0000256" key="1">
    <source>
        <dbReference type="ARBA" id="ARBA00004167"/>
    </source>
</evidence>
<dbReference type="GO" id="GO:0005886">
    <property type="term" value="C:plasma membrane"/>
    <property type="evidence" value="ECO:0007669"/>
    <property type="project" value="TreeGrafter"/>
</dbReference>
<protein>
    <submittedName>
        <fullName evidence="8">Uncharacterized protein</fullName>
    </submittedName>
</protein>
<dbReference type="GO" id="GO:0016192">
    <property type="term" value="P:vesicle-mediated transport"/>
    <property type="evidence" value="ECO:0007669"/>
    <property type="project" value="UniProtKB-ARBA"/>
</dbReference>
<feature type="transmembrane region" description="Helical" evidence="7">
    <location>
        <begin position="133"/>
        <end position="151"/>
    </location>
</feature>
<keyword evidence="5 7" id="KW-0472">Membrane</keyword>
<keyword evidence="2 7" id="KW-0812">Transmembrane</keyword>
<dbReference type="Gene3D" id="4.10.400.10">
    <property type="entry name" value="Low-density Lipoprotein Receptor"/>
    <property type="match status" value="1"/>
</dbReference>
<accession>A0A820PBT0</accession>
<evidence type="ECO:0000256" key="4">
    <source>
        <dbReference type="ARBA" id="ARBA00022989"/>
    </source>
</evidence>
<keyword evidence="4 7" id="KW-1133">Transmembrane helix</keyword>
<comment type="caution">
    <text evidence="8">The sequence shown here is derived from an EMBL/GenBank/DDBJ whole genome shotgun (WGS) entry which is preliminary data.</text>
</comment>
<evidence type="ECO:0000256" key="3">
    <source>
        <dbReference type="ARBA" id="ARBA00022737"/>
    </source>
</evidence>
<gene>
    <name evidence="8" type="ORF">HFQ381_LOCUS20167</name>
</gene>
<comment type="subcellular location">
    <subcellularLocation>
        <location evidence="1">Membrane</location>
        <topology evidence="1">Single-pass membrane protein</topology>
    </subcellularLocation>
</comment>
<evidence type="ECO:0000256" key="5">
    <source>
        <dbReference type="ARBA" id="ARBA00023136"/>
    </source>
</evidence>
<dbReference type="Proteomes" id="UP000663851">
    <property type="component" value="Unassembled WGS sequence"/>
</dbReference>